<dbReference type="InterPro" id="IPR037143">
    <property type="entry name" value="4-PPantetheinyl_Trfase_dom_sf"/>
</dbReference>
<dbReference type="SUPFAM" id="SSF56214">
    <property type="entry name" value="4'-phosphopantetheinyl transferase"/>
    <property type="match status" value="2"/>
</dbReference>
<gene>
    <name evidence="4" type="ORF">GO485_08210</name>
    <name evidence="5" type="ORF">IP92_02759</name>
</gene>
<dbReference type="PANTHER" id="PTHR12215">
    <property type="entry name" value="PHOSPHOPANTETHEINE TRANSFERASE"/>
    <property type="match status" value="1"/>
</dbReference>
<reference evidence="4 7" key="3">
    <citation type="submission" date="2019-12" db="EMBL/GenBank/DDBJ databases">
        <title>Draft Genome Sequences of Six Type Strains of the Genus Massilia.</title>
        <authorList>
            <person name="Miess H."/>
            <person name="Frediansyah A."/>
            <person name="Goeker M."/>
            <person name="Gross H."/>
        </authorList>
    </citation>
    <scope>NUCLEOTIDE SEQUENCE [LARGE SCALE GENOMIC DNA]</scope>
    <source>
        <strain evidence="4 7">DSM 26639</strain>
    </source>
</reference>
<protein>
    <submittedName>
        <fullName evidence="5">4'-phosphopantetheinyl transferase</fullName>
    </submittedName>
    <submittedName>
        <fullName evidence="4">4-phosphopantetheinyl transferase</fullName>
    </submittedName>
</protein>
<comment type="similarity">
    <text evidence="1">Belongs to the P-Pant transferase superfamily. Gsp/Sfp/HetI/AcpT family.</text>
</comment>
<dbReference type="GO" id="GO:0019878">
    <property type="term" value="P:lysine biosynthetic process via aminoadipic acid"/>
    <property type="evidence" value="ECO:0007669"/>
    <property type="project" value="TreeGrafter"/>
</dbReference>
<evidence type="ECO:0000256" key="1">
    <source>
        <dbReference type="ARBA" id="ARBA00010990"/>
    </source>
</evidence>
<dbReference type="InterPro" id="IPR050559">
    <property type="entry name" value="P-Pant_transferase_sf"/>
</dbReference>
<dbReference type="GO" id="GO:0005829">
    <property type="term" value="C:cytosol"/>
    <property type="evidence" value="ECO:0007669"/>
    <property type="project" value="TreeGrafter"/>
</dbReference>
<keyword evidence="7" id="KW-1185">Reference proteome</keyword>
<dbReference type="AlphaFoldDB" id="A0A562PTG5"/>
<dbReference type="GO" id="GO:0008897">
    <property type="term" value="F:holo-[acyl-carrier-protein] synthase activity"/>
    <property type="evidence" value="ECO:0007669"/>
    <property type="project" value="InterPro"/>
</dbReference>
<evidence type="ECO:0000313" key="6">
    <source>
        <dbReference type="Proteomes" id="UP000315112"/>
    </source>
</evidence>
<dbReference type="RefSeq" id="WP_145875708.1">
    <property type="nucleotide sequence ID" value="NZ_CP046904.1"/>
</dbReference>
<organism evidence="5 6">
    <name type="scientific">Pseudoduganella flava</name>
    <dbReference type="NCBI Taxonomy" id="871742"/>
    <lineage>
        <taxon>Bacteria</taxon>
        <taxon>Pseudomonadati</taxon>
        <taxon>Pseudomonadota</taxon>
        <taxon>Betaproteobacteria</taxon>
        <taxon>Burkholderiales</taxon>
        <taxon>Oxalobacteraceae</taxon>
        <taxon>Telluria group</taxon>
        <taxon>Pseudoduganella</taxon>
    </lineage>
</organism>
<dbReference type="EMBL" id="CP046904">
    <property type="protein sequence ID" value="QGZ39036.1"/>
    <property type="molecule type" value="Genomic_DNA"/>
</dbReference>
<keyword evidence="2 5" id="KW-0808">Transferase</keyword>
<evidence type="ECO:0000259" key="3">
    <source>
        <dbReference type="Pfam" id="PF01648"/>
    </source>
</evidence>
<dbReference type="Proteomes" id="UP000315112">
    <property type="component" value="Unassembled WGS sequence"/>
</dbReference>
<evidence type="ECO:0000313" key="5">
    <source>
        <dbReference type="EMBL" id="TWI47699.1"/>
    </source>
</evidence>
<evidence type="ECO:0000256" key="2">
    <source>
        <dbReference type="ARBA" id="ARBA00022679"/>
    </source>
</evidence>
<accession>A0A562PTG5</accession>
<feature type="domain" description="4'-phosphopantetheinyl transferase" evidence="3">
    <location>
        <begin position="109"/>
        <end position="163"/>
    </location>
</feature>
<name>A0A562PTG5_9BURK</name>
<dbReference type="PANTHER" id="PTHR12215:SF10">
    <property type="entry name" value="L-AMINOADIPATE-SEMIALDEHYDE DEHYDROGENASE-PHOSPHOPANTETHEINYL TRANSFERASE"/>
    <property type="match status" value="1"/>
</dbReference>
<proteinExistence type="inferred from homology"/>
<reference evidence="5" key="2">
    <citation type="submission" date="2019-07" db="EMBL/GenBank/DDBJ databases">
        <authorList>
            <person name="Whitman W."/>
            <person name="Huntemann M."/>
            <person name="Clum A."/>
            <person name="Pillay M."/>
            <person name="Palaniappan K."/>
            <person name="Varghese N."/>
            <person name="Mikhailova N."/>
            <person name="Stamatis D."/>
            <person name="Reddy T."/>
            <person name="Daum C."/>
            <person name="Shapiro N."/>
            <person name="Ivanova N."/>
            <person name="Kyrpides N."/>
            <person name="Woyke T."/>
        </authorList>
    </citation>
    <scope>NUCLEOTIDE SEQUENCE</scope>
    <source>
        <strain evidence="5">CGMCC 1.10685</strain>
    </source>
</reference>
<evidence type="ECO:0000313" key="7">
    <source>
        <dbReference type="Proteomes" id="UP000437862"/>
    </source>
</evidence>
<dbReference type="InterPro" id="IPR008278">
    <property type="entry name" value="4-PPantetheinyl_Trfase_dom"/>
</dbReference>
<dbReference type="Pfam" id="PF01648">
    <property type="entry name" value="ACPS"/>
    <property type="match status" value="1"/>
</dbReference>
<reference evidence="5 6" key="1">
    <citation type="journal article" date="2015" name="Stand. Genomic Sci.">
        <title>Genomic Encyclopedia of Bacterial and Archaeal Type Strains, Phase III: the genomes of soil and plant-associated and newly described type strains.</title>
        <authorList>
            <person name="Whitman W.B."/>
            <person name="Woyke T."/>
            <person name="Klenk H.P."/>
            <person name="Zhou Y."/>
            <person name="Lilburn T.G."/>
            <person name="Beck B.J."/>
            <person name="De Vos P."/>
            <person name="Vandamme P."/>
            <person name="Eisen J.A."/>
            <person name="Garrity G."/>
            <person name="Hugenholtz P."/>
            <person name="Kyrpides N.C."/>
        </authorList>
    </citation>
    <scope>NUCLEOTIDE SEQUENCE [LARGE SCALE GENOMIC DNA]</scope>
    <source>
        <strain evidence="5 6">CGMCC 1.10685</strain>
    </source>
</reference>
<sequence length="203" mass="21372">MTQAAAHVWLADIGALDEARLDLYWQWLSDSERAREFARPQRRRQFIAARALLRIAAGDLLGLPPAAVVFGGQAGRAPWLVSPAVALPGLSVSHSGDWVACALSTETALGLDIEVKEAGRDVDALAEHAFDAATCARLAALAPGERLHEFYAAWSAQEARIKLGMDAVNLEAAACVAVAHDVLAIALCAAQPLAAPVVHVAAL</sequence>
<dbReference type="OrthoDB" id="9808281at2"/>
<dbReference type="GO" id="GO:0000287">
    <property type="term" value="F:magnesium ion binding"/>
    <property type="evidence" value="ECO:0007669"/>
    <property type="project" value="InterPro"/>
</dbReference>
<dbReference type="EMBL" id="VLKW01000004">
    <property type="protein sequence ID" value="TWI47699.1"/>
    <property type="molecule type" value="Genomic_DNA"/>
</dbReference>
<dbReference type="Proteomes" id="UP000437862">
    <property type="component" value="Chromosome"/>
</dbReference>
<dbReference type="Gene3D" id="3.90.470.20">
    <property type="entry name" value="4'-phosphopantetheinyl transferase domain"/>
    <property type="match status" value="1"/>
</dbReference>
<evidence type="ECO:0000313" key="4">
    <source>
        <dbReference type="EMBL" id="QGZ39036.1"/>
    </source>
</evidence>